<feature type="transmembrane region" description="Helical" evidence="7">
    <location>
        <begin position="112"/>
        <end position="128"/>
    </location>
</feature>
<dbReference type="PANTHER" id="PTHR20955:SF1">
    <property type="entry name" value="PROTEIN JAGUNAL HOMOLOG 1"/>
    <property type="match status" value="1"/>
</dbReference>
<reference evidence="8" key="1">
    <citation type="journal article" date="2023" name="Mol. Biol. Evol.">
        <title>Third-Generation Sequencing Reveals the Adaptive Role of the Epigenome in Three Deep-Sea Polychaetes.</title>
        <authorList>
            <person name="Perez M."/>
            <person name="Aroh O."/>
            <person name="Sun Y."/>
            <person name="Lan Y."/>
            <person name="Juniper S.K."/>
            <person name="Young C.R."/>
            <person name="Angers B."/>
            <person name="Qian P.Y."/>
        </authorList>
    </citation>
    <scope>NUCLEOTIDE SEQUENCE</scope>
    <source>
        <strain evidence="8">R07B-5</strain>
    </source>
</reference>
<comment type="subcellular location">
    <subcellularLocation>
        <location evidence="1">Endoplasmic reticulum membrane</location>
        <topology evidence="1">Multi-pass membrane protein</topology>
    </subcellularLocation>
</comment>
<keyword evidence="9" id="KW-1185">Reference proteome</keyword>
<dbReference type="Proteomes" id="UP001209878">
    <property type="component" value="Unassembled WGS sequence"/>
</dbReference>
<dbReference type="PANTHER" id="PTHR20955">
    <property type="entry name" value="PROTEIN JAGUNAL HOMOLOG 1"/>
    <property type="match status" value="1"/>
</dbReference>
<evidence type="ECO:0000256" key="4">
    <source>
        <dbReference type="ARBA" id="ARBA00022824"/>
    </source>
</evidence>
<comment type="similarity">
    <text evidence="2">Belongs to the jagunal family.</text>
</comment>
<evidence type="ECO:0000256" key="6">
    <source>
        <dbReference type="ARBA" id="ARBA00023136"/>
    </source>
</evidence>
<feature type="transmembrane region" description="Helical" evidence="7">
    <location>
        <begin position="40"/>
        <end position="64"/>
    </location>
</feature>
<evidence type="ECO:0000256" key="7">
    <source>
        <dbReference type="SAM" id="Phobius"/>
    </source>
</evidence>
<feature type="transmembrane region" description="Helical" evidence="7">
    <location>
        <begin position="154"/>
        <end position="181"/>
    </location>
</feature>
<keyword evidence="4" id="KW-0256">Endoplasmic reticulum</keyword>
<gene>
    <name evidence="8" type="ORF">NP493_321g01025</name>
</gene>
<accession>A0AAD9NVX5</accession>
<dbReference type="Pfam" id="PF07086">
    <property type="entry name" value="Jagunal"/>
    <property type="match status" value="1"/>
</dbReference>
<comment type="caution">
    <text evidence="8">The sequence shown here is derived from an EMBL/GenBank/DDBJ whole genome shotgun (WGS) entry which is preliminary data.</text>
</comment>
<evidence type="ECO:0000313" key="9">
    <source>
        <dbReference type="Proteomes" id="UP001209878"/>
    </source>
</evidence>
<protein>
    <submittedName>
        <fullName evidence="8">Uncharacterized protein</fullName>
    </submittedName>
</protein>
<evidence type="ECO:0000256" key="5">
    <source>
        <dbReference type="ARBA" id="ARBA00022989"/>
    </source>
</evidence>
<evidence type="ECO:0000256" key="2">
    <source>
        <dbReference type="ARBA" id="ARBA00008462"/>
    </source>
</evidence>
<dbReference type="GO" id="GO:0005789">
    <property type="term" value="C:endoplasmic reticulum membrane"/>
    <property type="evidence" value="ECO:0007669"/>
    <property type="project" value="UniProtKB-SubCell"/>
</dbReference>
<organism evidence="8 9">
    <name type="scientific">Ridgeia piscesae</name>
    <name type="common">Tubeworm</name>
    <dbReference type="NCBI Taxonomy" id="27915"/>
    <lineage>
        <taxon>Eukaryota</taxon>
        <taxon>Metazoa</taxon>
        <taxon>Spiralia</taxon>
        <taxon>Lophotrochozoa</taxon>
        <taxon>Annelida</taxon>
        <taxon>Polychaeta</taxon>
        <taxon>Sedentaria</taxon>
        <taxon>Canalipalpata</taxon>
        <taxon>Sabellida</taxon>
        <taxon>Siboglinidae</taxon>
        <taxon>Ridgeia</taxon>
    </lineage>
</organism>
<dbReference type="InterPro" id="IPR009787">
    <property type="entry name" value="Jagunal"/>
</dbReference>
<evidence type="ECO:0000256" key="1">
    <source>
        <dbReference type="ARBA" id="ARBA00004477"/>
    </source>
</evidence>
<keyword evidence="3 7" id="KW-0812">Transmembrane</keyword>
<feature type="transmembrane region" description="Helical" evidence="7">
    <location>
        <begin position="84"/>
        <end position="100"/>
    </location>
</feature>
<dbReference type="EMBL" id="JAODUO010000320">
    <property type="protein sequence ID" value="KAK2183173.1"/>
    <property type="molecule type" value="Genomic_DNA"/>
</dbReference>
<sequence length="190" mass="22056">MSSRGGSRVAGSDGRDYQHRERVADHYVISATNKWRLRCVLYLHFSLLVMMLLRLSTSIFVGVGVRPPRLLQRMQFPRAQVWEYYWLLSVLPAVVGFLALRRSKPIMIQQYFLGTLIFGVLPALYGIFDQCDDMILYWRTKEATVKFRGFPMVVLWNMFLAVILQVHGFGLGFAWALWTAWTTRGSKKSR</sequence>
<name>A0AAD9NVX5_RIDPI</name>
<evidence type="ECO:0000256" key="3">
    <source>
        <dbReference type="ARBA" id="ARBA00022692"/>
    </source>
</evidence>
<dbReference type="AlphaFoldDB" id="A0AAD9NVX5"/>
<keyword evidence="6 7" id="KW-0472">Membrane</keyword>
<dbReference type="GO" id="GO:0016192">
    <property type="term" value="P:vesicle-mediated transport"/>
    <property type="evidence" value="ECO:0007669"/>
    <property type="project" value="TreeGrafter"/>
</dbReference>
<evidence type="ECO:0000313" key="8">
    <source>
        <dbReference type="EMBL" id="KAK2183173.1"/>
    </source>
</evidence>
<dbReference type="GO" id="GO:0007029">
    <property type="term" value="P:endoplasmic reticulum organization"/>
    <property type="evidence" value="ECO:0007669"/>
    <property type="project" value="InterPro"/>
</dbReference>
<keyword evidence="5 7" id="KW-1133">Transmembrane helix</keyword>
<proteinExistence type="inferred from homology"/>